<evidence type="ECO:0000259" key="5">
    <source>
        <dbReference type="Pfam" id="PF17187"/>
    </source>
</evidence>
<organism evidence="6 7">
    <name type="scientific">Naematelia encephala</name>
    <dbReference type="NCBI Taxonomy" id="71784"/>
    <lineage>
        <taxon>Eukaryota</taxon>
        <taxon>Fungi</taxon>
        <taxon>Dikarya</taxon>
        <taxon>Basidiomycota</taxon>
        <taxon>Agaricomycotina</taxon>
        <taxon>Tremellomycetes</taxon>
        <taxon>Tremellales</taxon>
        <taxon>Naemateliaceae</taxon>
        <taxon>Naematelia</taxon>
    </lineage>
</organism>
<reference evidence="6 7" key="1">
    <citation type="submission" date="2016-07" db="EMBL/GenBank/DDBJ databases">
        <title>Pervasive Adenine N6-methylation of Active Genes in Fungi.</title>
        <authorList>
            <consortium name="DOE Joint Genome Institute"/>
            <person name="Mondo S.J."/>
            <person name="Dannebaum R.O."/>
            <person name="Kuo R.C."/>
            <person name="Labutti K."/>
            <person name="Haridas S."/>
            <person name="Kuo A."/>
            <person name="Salamov A."/>
            <person name="Ahrendt S.R."/>
            <person name="Lipzen A."/>
            <person name="Sullivan W."/>
            <person name="Andreopoulos W.B."/>
            <person name="Clum A."/>
            <person name="Lindquist E."/>
            <person name="Daum C."/>
            <person name="Ramamoorthy G.K."/>
            <person name="Gryganskyi A."/>
            <person name="Culley D."/>
            <person name="Magnuson J.K."/>
            <person name="James T.Y."/>
            <person name="O'Malley M.A."/>
            <person name="Stajich J.E."/>
            <person name="Spatafora J.W."/>
            <person name="Visel A."/>
            <person name="Grigoriev I.V."/>
        </authorList>
    </citation>
    <scope>NUCLEOTIDE SEQUENCE [LARGE SCALE GENOMIC DNA]</scope>
    <source>
        <strain evidence="6 7">68-887.2</strain>
    </source>
</reference>
<dbReference type="PANTHER" id="PTHR47107">
    <property type="entry name" value="SVF1-LIKE PROTEIN YDR222W-RELATED"/>
    <property type="match status" value="1"/>
</dbReference>
<dbReference type="Pfam" id="PF08622">
    <property type="entry name" value="Svf1"/>
    <property type="match status" value="1"/>
</dbReference>
<protein>
    <submittedName>
        <fullName evidence="6">Oxidative stress survival, Svf1-like protein</fullName>
    </submittedName>
</protein>
<feature type="domain" description="Svf1-like C-terminal" evidence="5">
    <location>
        <begin position="216"/>
        <end position="421"/>
    </location>
</feature>
<dbReference type="STRING" id="71784.A0A1Y2BE76"/>
<name>A0A1Y2BE76_9TREE</name>
<feature type="domain" description="Svf1-like N-terminal" evidence="4">
    <location>
        <begin position="46"/>
        <end position="214"/>
    </location>
</feature>
<evidence type="ECO:0000256" key="3">
    <source>
        <dbReference type="ARBA" id="ARBA00022490"/>
    </source>
</evidence>
<dbReference type="PANTHER" id="PTHR47107:SF1">
    <property type="entry name" value="CERAMIDE-BINDING PROTEIN SVF1-RELATED"/>
    <property type="match status" value="1"/>
</dbReference>
<evidence type="ECO:0000256" key="2">
    <source>
        <dbReference type="ARBA" id="ARBA00009069"/>
    </source>
</evidence>
<dbReference type="Proteomes" id="UP000193986">
    <property type="component" value="Unassembled WGS sequence"/>
</dbReference>
<evidence type="ECO:0000313" key="7">
    <source>
        <dbReference type="Proteomes" id="UP000193986"/>
    </source>
</evidence>
<comment type="subcellular location">
    <subcellularLocation>
        <location evidence="1">Cytoplasm</location>
    </subcellularLocation>
</comment>
<dbReference type="InParanoid" id="A0A1Y2BE76"/>
<gene>
    <name evidence="6" type="ORF">BCR39DRAFT_521562</name>
</gene>
<dbReference type="InterPro" id="IPR033394">
    <property type="entry name" value="Svf1-like_C"/>
</dbReference>
<dbReference type="GO" id="GO:0005737">
    <property type="term" value="C:cytoplasm"/>
    <property type="evidence" value="ECO:0007669"/>
    <property type="project" value="UniProtKB-SubCell"/>
</dbReference>
<dbReference type="EMBL" id="MCFC01000008">
    <property type="protein sequence ID" value="ORY32787.1"/>
    <property type="molecule type" value="Genomic_DNA"/>
</dbReference>
<sequence>MSWFSSKSNETPAQNFFPITSYSSGFGELSDTDTAWACTSNRGFQTETQIWYSILEDGSVLMVQIIWSYLGLFVIPATNQMTFKLYNPKTKKSVWKSINASGFKPNGRSSKSDQYEIKHTGTSKTEEKYDITASLDKHVQLSITVTKPASAPGFKFGQGKDGGISTFGQDREDGKRDGFVVHRFHPLAKSAGSIIVDGAVVDAKGEAMFVNAIQGMRPDSLASRWNFAFFTTGGGHPDGELGTVRALQMEFETTDGYGPKGAKSGRTKCSVGAVYSTALSTNPIIVVGQTKHADPSAFPTTSTDVCSATHFGAAHDKDTGYMAPSAVEFQWEGDRRDGQGRLSAKVRTEEGSGATVGKGGLMEKVDVLAEIPYVIRKGLAAVTGTKPYIYQNLSDTTLEVTTGDKVVPVKGWMFSEASFISE</sequence>
<comment type="similarity">
    <text evidence="2">Belongs to the SVF1 family.</text>
</comment>
<comment type="caution">
    <text evidence="6">The sequence shown here is derived from an EMBL/GenBank/DDBJ whole genome shotgun (WGS) entry which is preliminary data.</text>
</comment>
<dbReference type="InterPro" id="IPR051385">
    <property type="entry name" value="Ceramide-binding_SVF1"/>
</dbReference>
<evidence type="ECO:0000259" key="4">
    <source>
        <dbReference type="Pfam" id="PF08622"/>
    </source>
</evidence>
<keyword evidence="3" id="KW-0963">Cytoplasm</keyword>
<dbReference type="OrthoDB" id="2590239at2759"/>
<dbReference type="FunCoup" id="A0A1Y2BE76">
    <property type="interactions" value="20"/>
</dbReference>
<evidence type="ECO:0000313" key="6">
    <source>
        <dbReference type="EMBL" id="ORY32787.1"/>
    </source>
</evidence>
<keyword evidence="7" id="KW-1185">Reference proteome</keyword>
<dbReference type="SUPFAM" id="SSF159245">
    <property type="entry name" value="AttH-like"/>
    <property type="match status" value="1"/>
</dbReference>
<dbReference type="InterPro" id="IPR013931">
    <property type="entry name" value="Svf1-like_N"/>
</dbReference>
<dbReference type="Pfam" id="PF17187">
    <property type="entry name" value="Svf1_C"/>
    <property type="match status" value="1"/>
</dbReference>
<evidence type="ECO:0000256" key="1">
    <source>
        <dbReference type="ARBA" id="ARBA00004496"/>
    </source>
</evidence>
<proteinExistence type="inferred from homology"/>
<dbReference type="GO" id="GO:0006979">
    <property type="term" value="P:response to oxidative stress"/>
    <property type="evidence" value="ECO:0007669"/>
    <property type="project" value="InterPro"/>
</dbReference>
<accession>A0A1Y2BE76</accession>
<dbReference type="AlphaFoldDB" id="A0A1Y2BE76"/>